<comment type="subcellular location">
    <subcellularLocation>
        <location evidence="1">Cytoplasm</location>
        <location evidence="1">Cytoskeleton</location>
        <location evidence="1">Spindle</location>
    </subcellularLocation>
</comment>
<feature type="compositionally biased region" description="Basic and acidic residues" evidence="13">
    <location>
        <begin position="801"/>
        <end position="814"/>
    </location>
</feature>
<keyword evidence="3" id="KW-0597">Phosphoprotein</keyword>
<keyword evidence="6 10" id="KW-0067">ATP-binding</keyword>
<name>A0A1E1XNP5_AMBSC</name>
<dbReference type="SUPFAM" id="SSF52540">
    <property type="entry name" value="P-loop containing nucleoside triphosphate hydrolases"/>
    <property type="match status" value="1"/>
</dbReference>
<dbReference type="PROSITE" id="PS00411">
    <property type="entry name" value="KINESIN_MOTOR_1"/>
    <property type="match status" value="1"/>
</dbReference>
<dbReference type="GO" id="GO:0005524">
    <property type="term" value="F:ATP binding"/>
    <property type="evidence" value="ECO:0007669"/>
    <property type="project" value="UniProtKB-UniRule"/>
</dbReference>
<protein>
    <recommendedName>
        <fullName evidence="11">Kinesin-like protein</fullName>
    </recommendedName>
</protein>
<evidence type="ECO:0000259" key="14">
    <source>
        <dbReference type="PROSITE" id="PS50067"/>
    </source>
</evidence>
<dbReference type="Gene3D" id="3.40.850.10">
    <property type="entry name" value="Kinesin motor domain"/>
    <property type="match status" value="1"/>
</dbReference>
<feature type="coiled-coil region" evidence="12">
    <location>
        <begin position="499"/>
        <end position="526"/>
    </location>
</feature>
<evidence type="ECO:0000256" key="1">
    <source>
        <dbReference type="ARBA" id="ARBA00004186"/>
    </source>
</evidence>
<dbReference type="SMART" id="SM00129">
    <property type="entry name" value="KISc"/>
    <property type="match status" value="1"/>
</dbReference>
<feature type="binding site" evidence="10">
    <location>
        <begin position="40"/>
        <end position="47"/>
    </location>
    <ligand>
        <name>ATP</name>
        <dbReference type="ChEBI" id="CHEBI:30616"/>
    </ligand>
</feature>
<accession>A0A1E1XNP5</accession>
<reference evidence="15" key="2">
    <citation type="journal article" date="2017" name="Front. Cell. Infect. Microbiol.">
        <title>Analysis of the Salivary Gland Transcriptome of Unfed and Partially Fed Amblyomma sculptum Ticks and Descriptive Proteome of the Saliva.</title>
        <authorList>
            <person name="Esteves E."/>
            <person name="Maruyama S.R."/>
            <person name="Kawahara R."/>
            <person name="Fujita A."/>
            <person name="Martins L.A."/>
            <person name="Righi A.A."/>
            <person name="Costa F.B."/>
            <person name="Palmisano G."/>
            <person name="Labruna M.B."/>
            <person name="Sa-Nunes A."/>
            <person name="Ribeiro J.M.C."/>
            <person name="Fogaca A.C."/>
        </authorList>
    </citation>
    <scope>NUCLEOTIDE SEQUENCE</scope>
</reference>
<dbReference type="Pfam" id="PF00225">
    <property type="entry name" value="Kinesin"/>
    <property type="match status" value="1"/>
</dbReference>
<dbReference type="EMBL" id="GFAA01002843">
    <property type="protein sequence ID" value="JAU00592.1"/>
    <property type="molecule type" value="mRNA"/>
</dbReference>
<dbReference type="AlphaFoldDB" id="A0A1E1XNP5"/>
<dbReference type="InterPro" id="IPR036961">
    <property type="entry name" value="Kinesin_motor_dom_sf"/>
</dbReference>
<evidence type="ECO:0000256" key="9">
    <source>
        <dbReference type="ARBA" id="ARBA00023212"/>
    </source>
</evidence>
<dbReference type="InterPro" id="IPR001752">
    <property type="entry name" value="Kinesin_motor_dom"/>
</dbReference>
<evidence type="ECO:0000256" key="6">
    <source>
        <dbReference type="ARBA" id="ARBA00022840"/>
    </source>
</evidence>
<feature type="coiled-coil region" evidence="12">
    <location>
        <begin position="639"/>
        <end position="712"/>
    </location>
</feature>
<dbReference type="GO" id="GO:0008017">
    <property type="term" value="F:microtubule binding"/>
    <property type="evidence" value="ECO:0007669"/>
    <property type="project" value="InterPro"/>
</dbReference>
<reference evidence="15" key="1">
    <citation type="submission" date="2016-09" db="EMBL/GenBank/DDBJ databases">
        <authorList>
            <person name="Capua I."/>
            <person name="De Benedictis P."/>
            <person name="Joannis T."/>
            <person name="Lombin L.H."/>
            <person name="Cattoli G."/>
        </authorList>
    </citation>
    <scope>NUCLEOTIDE SEQUENCE</scope>
</reference>
<keyword evidence="5 10" id="KW-0547">Nucleotide-binding</keyword>
<dbReference type="GO" id="GO:0051231">
    <property type="term" value="P:spindle elongation"/>
    <property type="evidence" value="ECO:0007669"/>
    <property type="project" value="TreeGrafter"/>
</dbReference>
<keyword evidence="9" id="KW-0206">Cytoskeleton</keyword>
<dbReference type="GO" id="GO:0007018">
    <property type="term" value="P:microtubule-based movement"/>
    <property type="evidence" value="ECO:0007669"/>
    <property type="project" value="InterPro"/>
</dbReference>
<dbReference type="GO" id="GO:0008574">
    <property type="term" value="F:plus-end-directed microtubule motor activity"/>
    <property type="evidence" value="ECO:0007669"/>
    <property type="project" value="TreeGrafter"/>
</dbReference>
<feature type="region of interest" description="Disordered" evidence="13">
    <location>
        <begin position="767"/>
        <end position="857"/>
    </location>
</feature>
<dbReference type="GO" id="GO:0090307">
    <property type="term" value="P:mitotic spindle assembly"/>
    <property type="evidence" value="ECO:0007669"/>
    <property type="project" value="TreeGrafter"/>
</dbReference>
<dbReference type="GO" id="GO:0072686">
    <property type="term" value="C:mitotic spindle"/>
    <property type="evidence" value="ECO:0007669"/>
    <property type="project" value="TreeGrafter"/>
</dbReference>
<evidence type="ECO:0000256" key="12">
    <source>
        <dbReference type="SAM" id="Coils"/>
    </source>
</evidence>
<comment type="similarity">
    <text evidence="10 11">Belongs to the TRAFAC class myosin-kinesin ATPase superfamily. Kinesin family.</text>
</comment>
<feature type="region of interest" description="Disordered" evidence="13">
    <location>
        <begin position="871"/>
        <end position="919"/>
    </location>
</feature>
<evidence type="ECO:0000256" key="13">
    <source>
        <dbReference type="SAM" id="MobiDB-lite"/>
    </source>
</evidence>
<evidence type="ECO:0000256" key="5">
    <source>
        <dbReference type="ARBA" id="ARBA00022741"/>
    </source>
</evidence>
<dbReference type="PANTHER" id="PTHR47970:SF29">
    <property type="entry name" value="KINESIN FAMILY MEMBER 20B"/>
    <property type="match status" value="1"/>
</dbReference>
<dbReference type="GO" id="GO:0005876">
    <property type="term" value="C:spindle microtubule"/>
    <property type="evidence" value="ECO:0007669"/>
    <property type="project" value="TreeGrafter"/>
</dbReference>
<evidence type="ECO:0000256" key="10">
    <source>
        <dbReference type="PROSITE-ProRule" id="PRU00283"/>
    </source>
</evidence>
<dbReference type="PANTHER" id="PTHR47970">
    <property type="entry name" value="KINESIN-LIKE PROTEIN KIF11"/>
    <property type="match status" value="1"/>
</dbReference>
<keyword evidence="7 12" id="KW-0175">Coiled coil</keyword>
<evidence type="ECO:0000313" key="15">
    <source>
        <dbReference type="EMBL" id="JAU00592.1"/>
    </source>
</evidence>
<organism evidence="15">
    <name type="scientific">Amblyomma sculptum</name>
    <name type="common">Tick</name>
    <dbReference type="NCBI Taxonomy" id="1581419"/>
    <lineage>
        <taxon>Eukaryota</taxon>
        <taxon>Metazoa</taxon>
        <taxon>Ecdysozoa</taxon>
        <taxon>Arthropoda</taxon>
        <taxon>Chelicerata</taxon>
        <taxon>Arachnida</taxon>
        <taxon>Acari</taxon>
        <taxon>Parasitiformes</taxon>
        <taxon>Ixodida</taxon>
        <taxon>Ixodoidea</taxon>
        <taxon>Ixodidae</taxon>
        <taxon>Amblyomminae</taxon>
        <taxon>Amblyomma</taxon>
    </lineage>
</organism>
<evidence type="ECO:0000256" key="11">
    <source>
        <dbReference type="RuleBase" id="RU000394"/>
    </source>
</evidence>
<keyword evidence="8 10" id="KW-0505">Motor protein</keyword>
<feature type="non-terminal residue" evidence="15">
    <location>
        <position position="1"/>
    </location>
</feature>
<dbReference type="InterPro" id="IPR019821">
    <property type="entry name" value="Kinesin_motor_CS"/>
</dbReference>
<feature type="compositionally biased region" description="Polar residues" evidence="13">
    <location>
        <begin position="871"/>
        <end position="881"/>
    </location>
</feature>
<dbReference type="InterPro" id="IPR027417">
    <property type="entry name" value="P-loop_NTPase"/>
</dbReference>
<evidence type="ECO:0000256" key="3">
    <source>
        <dbReference type="ARBA" id="ARBA00022553"/>
    </source>
</evidence>
<sequence length="919" mass="102028">FNFTKVFPEGSSQEQLFQEVVQEPLDAFIEGTNVLLFAYGPTAGGKTHTMQGPCTDPGIVPRTLDRLFRLLGTQICQGAPVRPDCFDEVVQLSTAEEAAVLQLKNQLLGEKGARSAADFSTFHLPRDGSDASLFLSRSSAGSDGSAGQVLLWLSFYEIYNEGLYDLLLPSAEAPKKGTRRTLLKLGEDHAKRFFIRGLIEVPIHTADEAHRLLCLAYHNRSIAETHLNRNSSRSHCVFTVRLVASGAARRDWHVSSLMLCDLAGSEKPSKSGTDGSRLREAGRINTSLMVLSRCLEGLRRNKDSAKKVPVPFRESKLTKVMQAYFTTGGQVSLVVNVCPSMAMLEESLNALKFSAIACQVVPLQLEPRYERCRQAVRRLTEVWNNARASTGEGHADSFMTADSSVRPATLDPALTDELFDVITALQQELDNTQKALRWNEKMLSASRAEVADYKNLVAEMQRTQQELLCIADSEMATRVRNACEITRLDLYRKAEAGSTMELLGRCEEAERRIAELEKMLDEGGDRHSAEELHLGVAPLKDDKAVQTDENAAAEREAEAQLAAAGVELESLRCSVEEMASQLACEVQARRDAEDSAQQAHEELSAVSEKLSEEVAHSSSLQQRIEQVQREAGEALQHATSELGQELEKLRRHMQEHELSLRKQLDDKDEALRAAELSLHALRDDLEREVAMRKAAEERCSKLAMELEDTTESACEAKKSLRDVQSCLEEANAKLCDCREELAARELSHKAAMELVEAKEEELRCLRQSATGGDEPAADENRPRPTRRTTRASRATRMTSVTKKEATDGDSDFKTPVRTQRPRRVKKSVAVSEDPLDDDDDTAGRRSVLADGNSESSPLKRLGEMVVGMFSRSANDGSTASTRKTRRHQLLPVDQEFVELEDEEPLPSARKTTGRRRAKH</sequence>
<evidence type="ECO:0000256" key="7">
    <source>
        <dbReference type="ARBA" id="ARBA00023054"/>
    </source>
</evidence>
<evidence type="ECO:0000256" key="2">
    <source>
        <dbReference type="ARBA" id="ARBA00022490"/>
    </source>
</evidence>
<keyword evidence="2" id="KW-0963">Cytoplasm</keyword>
<evidence type="ECO:0000256" key="8">
    <source>
        <dbReference type="ARBA" id="ARBA00023175"/>
    </source>
</evidence>
<evidence type="ECO:0000256" key="4">
    <source>
        <dbReference type="ARBA" id="ARBA00022701"/>
    </source>
</evidence>
<feature type="compositionally biased region" description="Acidic residues" evidence="13">
    <location>
        <begin position="895"/>
        <end position="904"/>
    </location>
</feature>
<proteinExistence type="evidence at transcript level"/>
<feature type="domain" description="Kinesin motor" evidence="14">
    <location>
        <begin position="1"/>
        <end position="360"/>
    </location>
</feature>
<dbReference type="PRINTS" id="PR00380">
    <property type="entry name" value="KINESINHEAVY"/>
</dbReference>
<dbReference type="InterPro" id="IPR047149">
    <property type="entry name" value="KIF11-like"/>
</dbReference>
<dbReference type="GO" id="GO:0005634">
    <property type="term" value="C:nucleus"/>
    <property type="evidence" value="ECO:0007669"/>
    <property type="project" value="TreeGrafter"/>
</dbReference>
<dbReference type="PROSITE" id="PS50067">
    <property type="entry name" value="KINESIN_MOTOR_2"/>
    <property type="match status" value="1"/>
</dbReference>
<keyword evidence="4 11" id="KW-0493">Microtubule</keyword>